<dbReference type="Gene3D" id="3.30.910.20">
    <property type="entry name" value="Skp domain"/>
    <property type="match status" value="1"/>
</dbReference>
<evidence type="ECO:0000256" key="2">
    <source>
        <dbReference type="ARBA" id="ARBA00022729"/>
    </source>
</evidence>
<keyword evidence="6" id="KW-1185">Reference proteome</keyword>
<feature type="chain" id="PRO_5037272467" description="OmpH family outer membrane protein" evidence="4">
    <location>
        <begin position="24"/>
        <end position="170"/>
    </location>
</feature>
<reference evidence="5" key="2">
    <citation type="submission" date="2020-09" db="EMBL/GenBank/DDBJ databases">
        <authorList>
            <person name="Sun Q."/>
            <person name="Sedlacek I."/>
        </authorList>
    </citation>
    <scope>NUCLEOTIDE SEQUENCE</scope>
    <source>
        <strain evidence="5">CCM 8711</strain>
    </source>
</reference>
<dbReference type="SMART" id="SM00935">
    <property type="entry name" value="OmpH"/>
    <property type="match status" value="1"/>
</dbReference>
<comment type="caution">
    <text evidence="5">The sequence shown here is derived from an EMBL/GenBank/DDBJ whole genome shotgun (WGS) entry which is preliminary data.</text>
</comment>
<dbReference type="AlphaFoldDB" id="A0A917J6Q6"/>
<organism evidence="5 6">
    <name type="scientific">Mucilaginibacter galii</name>
    <dbReference type="NCBI Taxonomy" id="2005073"/>
    <lineage>
        <taxon>Bacteria</taxon>
        <taxon>Pseudomonadati</taxon>
        <taxon>Bacteroidota</taxon>
        <taxon>Sphingobacteriia</taxon>
        <taxon>Sphingobacteriales</taxon>
        <taxon>Sphingobacteriaceae</taxon>
        <taxon>Mucilaginibacter</taxon>
    </lineage>
</organism>
<evidence type="ECO:0000256" key="3">
    <source>
        <dbReference type="SAM" id="Coils"/>
    </source>
</evidence>
<keyword evidence="2 4" id="KW-0732">Signal</keyword>
<dbReference type="InterPro" id="IPR024930">
    <property type="entry name" value="Skp_dom_sf"/>
</dbReference>
<dbReference type="Pfam" id="PF03938">
    <property type="entry name" value="OmpH"/>
    <property type="match status" value="1"/>
</dbReference>
<dbReference type="GO" id="GO:0050821">
    <property type="term" value="P:protein stabilization"/>
    <property type="evidence" value="ECO:0007669"/>
    <property type="project" value="TreeGrafter"/>
</dbReference>
<feature type="signal peptide" evidence="4">
    <location>
        <begin position="1"/>
        <end position="23"/>
    </location>
</feature>
<evidence type="ECO:0000313" key="6">
    <source>
        <dbReference type="Proteomes" id="UP000662074"/>
    </source>
</evidence>
<dbReference type="PANTHER" id="PTHR35089:SF1">
    <property type="entry name" value="CHAPERONE PROTEIN SKP"/>
    <property type="match status" value="1"/>
</dbReference>
<evidence type="ECO:0008006" key="7">
    <source>
        <dbReference type="Google" id="ProtNLM"/>
    </source>
</evidence>
<name>A0A917J6Q6_9SPHI</name>
<evidence type="ECO:0000256" key="4">
    <source>
        <dbReference type="SAM" id="SignalP"/>
    </source>
</evidence>
<proteinExistence type="inferred from homology"/>
<dbReference type="GO" id="GO:0051082">
    <property type="term" value="F:unfolded protein binding"/>
    <property type="evidence" value="ECO:0007669"/>
    <property type="project" value="InterPro"/>
</dbReference>
<comment type="similarity">
    <text evidence="1">Belongs to the Skp family.</text>
</comment>
<sequence length="170" mass="18807">MKRLFKVALVAGFMMLTAGYAKAQSKIGYIDFNAVIDALPEIKGVQTSLQTYQKTFVDQLQAMQTELQTKGDAYQKNSKTMTDATRIASENELQDINKRMQDLNNTAQQQIEAKKNELGKPLFEKVRAAINAVAKEKGYNYVIDSGTTNLIVSPPGDDLLASVKLKLGLK</sequence>
<gene>
    <name evidence="5" type="ORF">GCM10011425_00970</name>
</gene>
<dbReference type="EMBL" id="BMDO01000001">
    <property type="protein sequence ID" value="GGI48885.1"/>
    <property type="molecule type" value="Genomic_DNA"/>
</dbReference>
<reference evidence="5" key="1">
    <citation type="journal article" date="2014" name="Int. J. Syst. Evol. Microbiol.">
        <title>Complete genome sequence of Corynebacterium casei LMG S-19264T (=DSM 44701T), isolated from a smear-ripened cheese.</title>
        <authorList>
            <consortium name="US DOE Joint Genome Institute (JGI-PGF)"/>
            <person name="Walter F."/>
            <person name="Albersmeier A."/>
            <person name="Kalinowski J."/>
            <person name="Ruckert C."/>
        </authorList>
    </citation>
    <scope>NUCLEOTIDE SEQUENCE</scope>
    <source>
        <strain evidence="5">CCM 8711</strain>
    </source>
</reference>
<feature type="coiled-coil region" evidence="3">
    <location>
        <begin position="86"/>
        <end position="117"/>
    </location>
</feature>
<dbReference type="SUPFAM" id="SSF111384">
    <property type="entry name" value="OmpH-like"/>
    <property type="match status" value="1"/>
</dbReference>
<dbReference type="PANTHER" id="PTHR35089">
    <property type="entry name" value="CHAPERONE PROTEIN SKP"/>
    <property type="match status" value="1"/>
</dbReference>
<evidence type="ECO:0000313" key="5">
    <source>
        <dbReference type="EMBL" id="GGI48885.1"/>
    </source>
</evidence>
<accession>A0A917J6Q6</accession>
<keyword evidence="3" id="KW-0175">Coiled coil</keyword>
<dbReference type="GO" id="GO:0005829">
    <property type="term" value="C:cytosol"/>
    <property type="evidence" value="ECO:0007669"/>
    <property type="project" value="TreeGrafter"/>
</dbReference>
<protein>
    <recommendedName>
        <fullName evidence="7">OmpH family outer membrane protein</fullName>
    </recommendedName>
</protein>
<dbReference type="RefSeq" id="WP_188412793.1">
    <property type="nucleotide sequence ID" value="NZ_BMDO01000001.1"/>
</dbReference>
<evidence type="ECO:0000256" key="1">
    <source>
        <dbReference type="ARBA" id="ARBA00009091"/>
    </source>
</evidence>
<dbReference type="InterPro" id="IPR005632">
    <property type="entry name" value="Chaperone_Skp"/>
</dbReference>
<dbReference type="Proteomes" id="UP000662074">
    <property type="component" value="Unassembled WGS sequence"/>
</dbReference>